<dbReference type="Proteomes" id="UP000192739">
    <property type="component" value="Unassembled WGS sequence"/>
</dbReference>
<dbReference type="AlphaFoldDB" id="A0A1T3WBH6"/>
<evidence type="ECO:0000313" key="1">
    <source>
        <dbReference type="EMBL" id="ORB06101.1"/>
    </source>
</evidence>
<organism evidence="1 2">
    <name type="scientific">Mycobacterium intermedium</name>
    <dbReference type="NCBI Taxonomy" id="28445"/>
    <lineage>
        <taxon>Bacteria</taxon>
        <taxon>Bacillati</taxon>
        <taxon>Actinomycetota</taxon>
        <taxon>Actinomycetes</taxon>
        <taxon>Mycobacteriales</taxon>
        <taxon>Mycobacteriaceae</taxon>
        <taxon>Mycobacterium</taxon>
        <taxon>Mycobacterium simiae complex</taxon>
    </lineage>
</organism>
<accession>A0A1T3WBH6</accession>
<evidence type="ECO:0000313" key="2">
    <source>
        <dbReference type="Proteomes" id="UP000192739"/>
    </source>
</evidence>
<keyword evidence="2" id="KW-1185">Reference proteome</keyword>
<dbReference type="EMBL" id="MVHT01000025">
    <property type="protein sequence ID" value="ORB06101.1"/>
    <property type="molecule type" value="Genomic_DNA"/>
</dbReference>
<proteinExistence type="predicted"/>
<sequence>MDRLDLAIGLVDDVRQLLTQVRHGVEGNSVCDFFYAVLIRYAPSLAFALMKCTPEVVGCKPSLTR</sequence>
<gene>
    <name evidence="1" type="ORF">BST27_11410</name>
</gene>
<reference evidence="1 2" key="1">
    <citation type="submission" date="2017-02" db="EMBL/GenBank/DDBJ databases">
        <title>The new phylogeny of genus Mycobacterium.</title>
        <authorList>
            <person name="Tortoli E."/>
            <person name="Trovato A."/>
            <person name="Cirillo D.M."/>
        </authorList>
    </citation>
    <scope>NUCLEOTIDE SEQUENCE [LARGE SCALE GENOMIC DNA]</scope>
    <source>
        <strain evidence="1 2">DSM 44049</strain>
    </source>
</reference>
<name>A0A1T3WBH6_MYCIE</name>
<protein>
    <submittedName>
        <fullName evidence="1">Uncharacterized protein</fullName>
    </submittedName>
</protein>
<comment type="caution">
    <text evidence="1">The sequence shown here is derived from an EMBL/GenBank/DDBJ whole genome shotgun (WGS) entry which is preliminary data.</text>
</comment>